<evidence type="ECO:0008006" key="6">
    <source>
        <dbReference type="Google" id="ProtNLM"/>
    </source>
</evidence>
<dbReference type="InterPro" id="IPR049362">
    <property type="entry name" value="TTI1_rpt"/>
</dbReference>
<dbReference type="InterPro" id="IPR016024">
    <property type="entry name" value="ARM-type_fold"/>
</dbReference>
<dbReference type="InterPro" id="IPR011989">
    <property type="entry name" value="ARM-like"/>
</dbReference>
<gene>
    <name evidence="4" type="ORF">PEVE_00028904</name>
</gene>
<keyword evidence="5" id="KW-1185">Reference proteome</keyword>
<proteinExistence type="predicted"/>
<evidence type="ECO:0000256" key="1">
    <source>
        <dbReference type="SAM" id="MobiDB-lite"/>
    </source>
</evidence>
<accession>A0ABN8ME98</accession>
<dbReference type="EMBL" id="CALNXI010000401">
    <property type="protein sequence ID" value="CAH3026363.1"/>
    <property type="molecule type" value="Genomic_DNA"/>
</dbReference>
<dbReference type="Pfam" id="PF21547">
    <property type="entry name" value="TTI1"/>
    <property type="match status" value="1"/>
</dbReference>
<dbReference type="PANTHER" id="PTHR18460">
    <property type="entry name" value="TEL2 INTERACTING PROTEIN 1 TTI1 FAMILY MEMBER"/>
    <property type="match status" value="1"/>
</dbReference>
<feature type="region of interest" description="Disordered" evidence="1">
    <location>
        <begin position="875"/>
        <end position="900"/>
    </location>
</feature>
<evidence type="ECO:0000259" key="2">
    <source>
        <dbReference type="Pfam" id="PF24173"/>
    </source>
</evidence>
<dbReference type="InterPro" id="IPR052587">
    <property type="entry name" value="TELO2-interacting_protein_1"/>
</dbReference>
<feature type="domain" description="TTI1 N-terminal TPR" evidence="2">
    <location>
        <begin position="9"/>
        <end position="378"/>
    </location>
</feature>
<name>A0ABN8ME98_9CNID</name>
<evidence type="ECO:0000259" key="3">
    <source>
        <dbReference type="Pfam" id="PF24181"/>
    </source>
</evidence>
<dbReference type="SUPFAM" id="SSF48371">
    <property type="entry name" value="ARM repeat"/>
    <property type="match status" value="1"/>
</dbReference>
<sequence>MGLDPSESFRQLRPICIKLSKEPSPQNIKDLECKLRTVDATHLSQLVDYVLFPLKLALQSTNATNELQETVVGCMETLFTRACVSQLGTFEEIFSYLCMLLNSKDNGLGQVADIPEELKLAIVNCLSCLIQHTSLVVKGAFFSPRYLPVLGHSVSILLALAEKEKAKNLKLSALGCLVNLAFCSETKSGEHLERDEDREALENAIKDSLSLIFASFIPGISMSLCRVITEDTKQGHAVVMQAVELWGDILSLVMNDKYMPVKPAENEDVISQLFSFTTEVNSVGELANEKANISNSNPEKQDKIQSLKVNRTADWFRDTASKLKIVMERMKIISVHPNWKVRLSLIKFCDKLFTNCLGSLQTCVYTMVDLLVGLIEDDYSQVASVSKTTLHKLSKRIGNGPSTLNTLLEENLHSTLTALPRLMRTADDQKKIQSLNLVLGYMNLLGNRLNSLLNSSSHLKRLSLALVQVLEFDVGDVGVVEERTPSFSETAVAPSETEGENPMSYPADQFSGNKYPTYRFKHFTDEKVVVAVNQVCHVLGCYGNLPLICDYFLDLFHESKLYQKQAVYILTEIVFGSSRNTVIKLETITCNGNEDATSEADIEVRNPLEVQDIVEILITEYISDVNWNLVTSNPTLLHKPTSSDPQDFLSGKKDTKPIKTLPFEVLNSNIQLNCLMLEAIGVFSKVCGSHFEHYLMKVLYPVMAKLGSDNAAVSRCAYETLIKICQSCGYVSVDELIAKNADYLVNSISLDFKYVFMNSQAPCVLRVMIQYSNPGILSIIEDTLMDVFSVIDLYPDELLYLLMKVLNVLVQMIGKWFPATDLKAPAENIHKNKTSFNHNENQTQQGGEETVFSADEIRQFFEDYHKRKQHSMGYLDGDNDESVKTEREREGTVEDSFAPDKKPEIPTHVKYITQVLEKCVHFLSSKSPWLRLLVLDTIEAGVLALRQSEDQLLPMIHRVWPPMVKRFTDDEQVVTIKAVNVLSTMAEASGTFMQRRVVKDAIPPMIQFLDKQASVSLKAGPVYSQSQAFKLQLAVLRSLGRLCKQLEVVDASLSPVVWTSSQYLSCRQPKELQQMAITTFNNFASVEPDLIWLSLNDLYCPEELTPPHETLKPVKLAGTGAQSKEYAENVTALLSAI</sequence>
<protein>
    <recommendedName>
        <fullName evidence="6">TELO2-interacting protein 1 homolog</fullName>
    </recommendedName>
</protein>
<dbReference type="Pfam" id="PF24176">
    <property type="entry name" value="TPR_TTI1_2nd"/>
    <property type="match status" value="1"/>
</dbReference>
<evidence type="ECO:0000313" key="5">
    <source>
        <dbReference type="Proteomes" id="UP001159427"/>
    </source>
</evidence>
<dbReference type="InterPro" id="IPR057566">
    <property type="entry name" value="TPR_TTI1_N"/>
</dbReference>
<dbReference type="Proteomes" id="UP001159427">
    <property type="component" value="Unassembled WGS sequence"/>
</dbReference>
<dbReference type="Pfam" id="PF24181">
    <property type="entry name" value="TPR_TTI1_C"/>
    <property type="match status" value="1"/>
</dbReference>
<dbReference type="Pfam" id="PF24173">
    <property type="entry name" value="TPR_TTI1_N"/>
    <property type="match status" value="1"/>
</dbReference>
<feature type="compositionally biased region" description="Basic and acidic residues" evidence="1">
    <location>
        <begin position="881"/>
        <end position="900"/>
    </location>
</feature>
<feature type="region of interest" description="Disordered" evidence="1">
    <location>
        <begin position="488"/>
        <end position="507"/>
    </location>
</feature>
<dbReference type="InterPro" id="IPR057567">
    <property type="entry name" value="TPR_TTI1_C"/>
</dbReference>
<organism evidence="4 5">
    <name type="scientific">Porites evermanni</name>
    <dbReference type="NCBI Taxonomy" id="104178"/>
    <lineage>
        <taxon>Eukaryota</taxon>
        <taxon>Metazoa</taxon>
        <taxon>Cnidaria</taxon>
        <taxon>Anthozoa</taxon>
        <taxon>Hexacorallia</taxon>
        <taxon>Scleractinia</taxon>
        <taxon>Fungiina</taxon>
        <taxon>Poritidae</taxon>
        <taxon>Porites</taxon>
    </lineage>
</organism>
<dbReference type="PANTHER" id="PTHR18460:SF3">
    <property type="entry name" value="TELO2-INTERACTING PROTEIN 1 HOMOLOG"/>
    <property type="match status" value="1"/>
</dbReference>
<comment type="caution">
    <text evidence="4">The sequence shown here is derived from an EMBL/GenBank/DDBJ whole genome shotgun (WGS) entry which is preliminary data.</text>
</comment>
<evidence type="ECO:0000313" key="4">
    <source>
        <dbReference type="EMBL" id="CAH3026363.1"/>
    </source>
</evidence>
<reference evidence="4 5" key="1">
    <citation type="submission" date="2022-05" db="EMBL/GenBank/DDBJ databases">
        <authorList>
            <consortium name="Genoscope - CEA"/>
            <person name="William W."/>
        </authorList>
    </citation>
    <scope>NUCLEOTIDE SEQUENCE [LARGE SCALE GENOMIC DNA]</scope>
</reference>
<dbReference type="Gene3D" id="1.25.10.10">
    <property type="entry name" value="Leucine-rich Repeat Variant"/>
    <property type="match status" value="3"/>
</dbReference>
<feature type="domain" description="TTI1 C-terminal TPR" evidence="3">
    <location>
        <begin position="805"/>
        <end position="1092"/>
    </location>
</feature>